<accession>A0ABU0LJV3</accession>
<feature type="domain" description="Phage neck terminator protein gp12-like" evidence="1">
    <location>
        <begin position="21"/>
        <end position="179"/>
    </location>
</feature>
<evidence type="ECO:0000313" key="3">
    <source>
        <dbReference type="Proteomes" id="UP001241747"/>
    </source>
</evidence>
<reference evidence="2 3" key="1">
    <citation type="submission" date="2023-07" db="EMBL/GenBank/DDBJ databases">
        <title>Genomic Encyclopedia of Type Strains, Phase IV (KMG-IV): sequencing the most valuable type-strain genomes for metagenomic binning, comparative biology and taxonomic classification.</title>
        <authorList>
            <person name="Goeker M."/>
        </authorList>
    </citation>
    <scope>NUCLEOTIDE SEQUENCE [LARGE SCALE GENOMIC DNA]</scope>
    <source>
        <strain evidence="2 3">DSM 3770</strain>
    </source>
</reference>
<gene>
    <name evidence="2" type="ORF">QOZ94_004232</name>
</gene>
<dbReference type="Proteomes" id="UP001241747">
    <property type="component" value="Unassembled WGS sequence"/>
</dbReference>
<dbReference type="RefSeq" id="WP_237345794.1">
    <property type="nucleotide sequence ID" value="NZ_JABWGX010000013.1"/>
</dbReference>
<comment type="caution">
    <text evidence="2">The sequence shown here is derived from an EMBL/GenBank/DDBJ whole genome shotgun (WGS) entry which is preliminary data.</text>
</comment>
<dbReference type="Pfam" id="PF23961">
    <property type="entry name" value="Phage_tail_terminator_9"/>
    <property type="match status" value="1"/>
</dbReference>
<evidence type="ECO:0000313" key="2">
    <source>
        <dbReference type="EMBL" id="MDQ0507408.1"/>
    </source>
</evidence>
<protein>
    <recommendedName>
        <fullName evidence="1">Phage neck terminator protein gp12-like domain-containing protein</fullName>
    </recommendedName>
</protein>
<evidence type="ECO:0000259" key="1">
    <source>
        <dbReference type="Pfam" id="PF23961"/>
    </source>
</evidence>
<name>A0ABU0LJV3_XANAG</name>
<organism evidence="2 3">
    <name type="scientific">Xanthobacter agilis</name>
    <dbReference type="NCBI Taxonomy" id="47492"/>
    <lineage>
        <taxon>Bacteria</taxon>
        <taxon>Pseudomonadati</taxon>
        <taxon>Pseudomonadota</taxon>
        <taxon>Alphaproteobacteria</taxon>
        <taxon>Hyphomicrobiales</taxon>
        <taxon>Xanthobacteraceae</taxon>
        <taxon>Xanthobacter</taxon>
    </lineage>
</organism>
<dbReference type="InterPro" id="IPR057087">
    <property type="entry name" value="Gp12-like"/>
</dbReference>
<keyword evidence="3" id="KW-1185">Reference proteome</keyword>
<dbReference type="EMBL" id="JAUSVY010000018">
    <property type="protein sequence ID" value="MDQ0507408.1"/>
    <property type="molecule type" value="Genomic_DNA"/>
</dbReference>
<dbReference type="NCBIfam" id="NF047498">
    <property type="entry name" value="LIC_12616_fam"/>
    <property type="match status" value="1"/>
</dbReference>
<proteinExistence type="predicted"/>
<sequence length="194" mass="21386">MTDSASGGYLAPTSTAPAADDALEDQIQAAIVGVTALQGKMVRPAWQPNPPAKEDLTVNWCSYRITTSDAHWLPSIVHHPDGEGTDEATRQEELEILASFYGPDAFAYATRMRDGLAIPQNQEALRAQGFGFLECSRIWAAPDFVNNQWVRRQDLRFKLNRAVTRVYAVRNLLSAEGSITEDGGNTTTWNTENT</sequence>